<evidence type="ECO:0000256" key="4">
    <source>
        <dbReference type="ARBA" id="ARBA00023180"/>
    </source>
</evidence>
<dbReference type="Pfam" id="PF00135">
    <property type="entry name" value="COesterase"/>
    <property type="match status" value="1"/>
</dbReference>
<dbReference type="SUPFAM" id="SSF53474">
    <property type="entry name" value="alpha/beta-Hydrolases"/>
    <property type="match status" value="2"/>
</dbReference>
<feature type="non-terminal residue" evidence="6">
    <location>
        <position position="341"/>
    </location>
</feature>
<feature type="domain" description="Carboxylesterase type B" evidence="5">
    <location>
        <begin position="45"/>
        <end position="329"/>
    </location>
</feature>
<keyword evidence="2" id="KW-0719">Serine esterase</keyword>
<keyword evidence="7" id="KW-1185">Reference proteome</keyword>
<dbReference type="PANTHER" id="PTHR43142:SF1">
    <property type="entry name" value="CARBOXYLIC ESTER HYDROLASE"/>
    <property type="match status" value="1"/>
</dbReference>
<evidence type="ECO:0000259" key="5">
    <source>
        <dbReference type="Pfam" id="PF00135"/>
    </source>
</evidence>
<evidence type="ECO:0000256" key="2">
    <source>
        <dbReference type="ARBA" id="ARBA00022487"/>
    </source>
</evidence>
<dbReference type="Gene3D" id="3.40.50.1820">
    <property type="entry name" value="alpha/beta hydrolase"/>
    <property type="match status" value="2"/>
</dbReference>
<comment type="similarity">
    <text evidence="1">Belongs to the type-B carboxylesterase/lipase family.</text>
</comment>
<keyword evidence="4" id="KW-0325">Glycoprotein</keyword>
<comment type="caution">
    <text evidence="6">The sequence shown here is derived from an EMBL/GenBank/DDBJ whole genome shotgun (WGS) entry which is preliminary data.</text>
</comment>
<dbReference type="InterPro" id="IPR002018">
    <property type="entry name" value="CarbesteraseB"/>
</dbReference>
<evidence type="ECO:0000313" key="6">
    <source>
        <dbReference type="EMBL" id="RZC36374.1"/>
    </source>
</evidence>
<dbReference type="GO" id="GO:0052689">
    <property type="term" value="F:carboxylic ester hydrolase activity"/>
    <property type="evidence" value="ECO:0007669"/>
    <property type="project" value="UniProtKB-KW"/>
</dbReference>
<protein>
    <submittedName>
        <fullName evidence="6">COesterase and/or Abhydrolase 3 domain containing protein</fullName>
    </submittedName>
</protein>
<dbReference type="InterPro" id="IPR029058">
    <property type="entry name" value="AB_hydrolase_fold"/>
</dbReference>
<evidence type="ECO:0000256" key="1">
    <source>
        <dbReference type="ARBA" id="ARBA00005964"/>
    </source>
</evidence>
<keyword evidence="3 6" id="KW-0378">Hydrolase</keyword>
<reference evidence="6 7" key="1">
    <citation type="submission" date="2017-03" db="EMBL/GenBank/DDBJ databases">
        <title>Genome of the blue death feigning beetle - Asbolus verrucosus.</title>
        <authorList>
            <person name="Rider S.D."/>
        </authorList>
    </citation>
    <scope>NUCLEOTIDE SEQUENCE [LARGE SCALE GENOMIC DNA]</scope>
    <source>
        <strain evidence="6">Butters</strain>
        <tissue evidence="6">Head and leg muscle</tissue>
    </source>
</reference>
<dbReference type="PANTHER" id="PTHR43142">
    <property type="entry name" value="CARBOXYLIC ESTER HYDROLASE"/>
    <property type="match status" value="1"/>
</dbReference>
<dbReference type="AlphaFoldDB" id="A0A482VU81"/>
<gene>
    <name evidence="6" type="ORF">BDFB_011207</name>
</gene>
<accession>A0A482VU81</accession>
<evidence type="ECO:0000256" key="3">
    <source>
        <dbReference type="ARBA" id="ARBA00022801"/>
    </source>
</evidence>
<name>A0A482VU81_ASBVE</name>
<evidence type="ECO:0000313" key="7">
    <source>
        <dbReference type="Proteomes" id="UP000292052"/>
    </source>
</evidence>
<sequence>MSTPIVSISHGKLLGKIMKNIHNCDFYAFQGIPYARPPLNELRFKWVQENISKFSGDPDNVTIFGESAGGAAVHYLVLSPLAKGLFHRAIAQSGCALNTFARGKSTLSLQFASILQMSEVNEKEILQHLMSLPVDKLFELSEKVIDLCDIYNNYGEKRPFAPTIEKPSKEAFLTQEPIEIINSGNYNKVPTIFGYNTREGILLEMMIRPRMPQMPQNFEKLIPFFLEIESGSKMSQEVANKIKQFYYGQQGSEQNIENFYQLHTDNYFVREIMCATKRHAQTSSCPVYLYRMSVDTKLNVFKKFGNINAAGVAHGDDLGYLFKTKISPELKPERIPMGDGD</sequence>
<organism evidence="6 7">
    <name type="scientific">Asbolus verrucosus</name>
    <name type="common">Desert ironclad beetle</name>
    <dbReference type="NCBI Taxonomy" id="1661398"/>
    <lineage>
        <taxon>Eukaryota</taxon>
        <taxon>Metazoa</taxon>
        <taxon>Ecdysozoa</taxon>
        <taxon>Arthropoda</taxon>
        <taxon>Hexapoda</taxon>
        <taxon>Insecta</taxon>
        <taxon>Pterygota</taxon>
        <taxon>Neoptera</taxon>
        <taxon>Endopterygota</taxon>
        <taxon>Coleoptera</taxon>
        <taxon>Polyphaga</taxon>
        <taxon>Cucujiformia</taxon>
        <taxon>Tenebrionidae</taxon>
        <taxon>Pimeliinae</taxon>
        <taxon>Asbolus</taxon>
    </lineage>
</organism>
<dbReference type="EMBL" id="QDEB01062739">
    <property type="protein sequence ID" value="RZC36374.1"/>
    <property type="molecule type" value="Genomic_DNA"/>
</dbReference>
<dbReference type="Proteomes" id="UP000292052">
    <property type="component" value="Unassembled WGS sequence"/>
</dbReference>
<dbReference type="STRING" id="1661398.A0A482VU81"/>
<dbReference type="OrthoDB" id="19653at2759"/>
<proteinExistence type="inferred from homology"/>